<protein>
    <submittedName>
        <fullName evidence="3">ATP-binding protein</fullName>
    </submittedName>
</protein>
<proteinExistence type="predicted"/>
<dbReference type="Pfam" id="PF13635">
    <property type="entry name" value="DUF4143"/>
    <property type="match status" value="1"/>
</dbReference>
<feature type="domain" description="AAA" evidence="1">
    <location>
        <begin position="22"/>
        <end position="138"/>
    </location>
</feature>
<dbReference type="InterPro" id="IPR041682">
    <property type="entry name" value="AAA_14"/>
</dbReference>
<comment type="caution">
    <text evidence="3">The sequence shown here is derived from an EMBL/GenBank/DDBJ whole genome shotgun (WGS) entry which is preliminary data.</text>
</comment>
<keyword evidence="4" id="KW-1185">Reference proteome</keyword>
<evidence type="ECO:0000259" key="2">
    <source>
        <dbReference type="Pfam" id="PF13635"/>
    </source>
</evidence>
<evidence type="ECO:0000259" key="1">
    <source>
        <dbReference type="Pfam" id="PF13173"/>
    </source>
</evidence>
<gene>
    <name evidence="3" type="ORF">J2I48_03320</name>
</gene>
<dbReference type="SUPFAM" id="SSF52540">
    <property type="entry name" value="P-loop containing nucleoside triphosphate hydrolases"/>
    <property type="match status" value="1"/>
</dbReference>
<feature type="domain" description="DUF4143" evidence="2">
    <location>
        <begin position="180"/>
        <end position="339"/>
    </location>
</feature>
<dbReference type="InterPro" id="IPR027417">
    <property type="entry name" value="P-loop_NTPase"/>
</dbReference>
<dbReference type="AlphaFoldDB" id="A0A939G2R2"/>
<dbReference type="Proteomes" id="UP000664795">
    <property type="component" value="Unassembled WGS sequence"/>
</dbReference>
<dbReference type="PANTHER" id="PTHR43566">
    <property type="entry name" value="CONSERVED PROTEIN"/>
    <property type="match status" value="1"/>
</dbReference>
<dbReference type="GO" id="GO:0005524">
    <property type="term" value="F:ATP binding"/>
    <property type="evidence" value="ECO:0007669"/>
    <property type="project" value="UniProtKB-KW"/>
</dbReference>
<dbReference type="Pfam" id="PF13173">
    <property type="entry name" value="AAA_14"/>
    <property type="match status" value="1"/>
</dbReference>
<reference evidence="3 4" key="1">
    <citation type="submission" date="2021-03" db="EMBL/GenBank/DDBJ databases">
        <title>Fibrella sp. HMF5036 genome sequencing and assembly.</title>
        <authorList>
            <person name="Kang H."/>
            <person name="Kim H."/>
            <person name="Bae S."/>
            <person name="Joh K."/>
        </authorList>
    </citation>
    <scope>NUCLEOTIDE SEQUENCE [LARGE SCALE GENOMIC DNA]</scope>
    <source>
        <strain evidence="3 4">HMF5036</strain>
    </source>
</reference>
<dbReference type="EMBL" id="JAFMYU010000002">
    <property type="protein sequence ID" value="MBO0930005.1"/>
    <property type="molecule type" value="Genomic_DNA"/>
</dbReference>
<organism evidence="3 4">
    <name type="scientific">Fibrella aquatilis</name>
    <dbReference type="NCBI Taxonomy" id="2817059"/>
    <lineage>
        <taxon>Bacteria</taxon>
        <taxon>Pseudomonadati</taxon>
        <taxon>Bacteroidota</taxon>
        <taxon>Cytophagia</taxon>
        <taxon>Cytophagales</taxon>
        <taxon>Spirosomataceae</taxon>
        <taxon>Fibrella</taxon>
    </lineage>
</organism>
<keyword evidence="3" id="KW-0067">ATP-binding</keyword>
<dbReference type="PANTHER" id="PTHR43566:SF2">
    <property type="entry name" value="DUF4143 DOMAIN-CONTAINING PROTEIN"/>
    <property type="match status" value="1"/>
</dbReference>
<evidence type="ECO:0000313" key="4">
    <source>
        <dbReference type="Proteomes" id="UP000664795"/>
    </source>
</evidence>
<name>A0A939G2R2_9BACT</name>
<dbReference type="RefSeq" id="WP_207333971.1">
    <property type="nucleotide sequence ID" value="NZ_JAFMYU010000002.1"/>
</dbReference>
<sequence length="393" mass="44023">MLNDNLIARQIKSKLIQLSAQYPIISLTGPRQSGKSTLVRSLFAELPYVLLEDPDVRLLAEQDPRGFLANYPNGAVFDEVQRVPDLFSYLQGIVDQGNQQNPYILIGSQNFLLMEGISQSLAGRAAVLRLLPFNYAELQSAEAVPTSLETLLWQGSYPRLITRQLDPTDFYPAYIQTYLERDVRSLKNISDLGSFARFLRLCAGRAGNLLNLSSLANDSGISVNTAKSWLSVLEASYVVYMLEPFHENYSKRIVKSPKLFFYDTGLVCALLGLRRADLVETYYMRGSLFENWVVSEVVKHFYNQGQTAPIYFWQDKTGREVDLLIEQNGSLLSIEIKAGQTLNPTYFNQLTYWNKLSGNPASNSYVVYGGTVQQETSAGTFVPVSGLAELLGK</sequence>
<accession>A0A939G2R2</accession>
<evidence type="ECO:0000313" key="3">
    <source>
        <dbReference type="EMBL" id="MBO0930005.1"/>
    </source>
</evidence>
<dbReference type="InterPro" id="IPR025420">
    <property type="entry name" value="DUF4143"/>
</dbReference>
<keyword evidence="3" id="KW-0547">Nucleotide-binding</keyword>